<protein>
    <recommendedName>
        <fullName evidence="7">Palmitoyltransferase</fullName>
        <ecNumber evidence="7">2.3.1.225</ecNumber>
    </recommendedName>
</protein>
<feature type="region of interest" description="Disordered" evidence="8">
    <location>
        <begin position="282"/>
        <end position="303"/>
    </location>
</feature>
<dbReference type="Pfam" id="PF01529">
    <property type="entry name" value="DHHC"/>
    <property type="match status" value="1"/>
</dbReference>
<dbReference type="EC" id="2.3.1.225" evidence="7"/>
<keyword evidence="5 7" id="KW-0472">Membrane</keyword>
<feature type="domain" description="Palmitoyltransferase DHHC" evidence="9">
    <location>
        <begin position="95"/>
        <end position="233"/>
    </location>
</feature>
<evidence type="ECO:0000256" key="8">
    <source>
        <dbReference type="SAM" id="MobiDB-lite"/>
    </source>
</evidence>
<proteinExistence type="inferred from homology"/>
<evidence type="ECO:0000256" key="5">
    <source>
        <dbReference type="ARBA" id="ARBA00023136"/>
    </source>
</evidence>
<dbReference type="EMBL" id="CAJJDO010000078">
    <property type="protein sequence ID" value="CAD8182231.1"/>
    <property type="molecule type" value="Genomic_DNA"/>
</dbReference>
<evidence type="ECO:0000313" key="10">
    <source>
        <dbReference type="EMBL" id="CAD8182231.1"/>
    </source>
</evidence>
<evidence type="ECO:0000256" key="6">
    <source>
        <dbReference type="ARBA" id="ARBA00023315"/>
    </source>
</evidence>
<dbReference type="PROSITE" id="PS50216">
    <property type="entry name" value="DHHC"/>
    <property type="match status" value="1"/>
</dbReference>
<comment type="domain">
    <text evidence="7">The DHHC domain is required for palmitoyltransferase activity.</text>
</comment>
<dbReference type="GO" id="GO:0005783">
    <property type="term" value="C:endoplasmic reticulum"/>
    <property type="evidence" value="ECO:0007669"/>
    <property type="project" value="TreeGrafter"/>
</dbReference>
<dbReference type="GO" id="GO:0006612">
    <property type="term" value="P:protein targeting to membrane"/>
    <property type="evidence" value="ECO:0007669"/>
    <property type="project" value="TreeGrafter"/>
</dbReference>
<dbReference type="InterPro" id="IPR001594">
    <property type="entry name" value="Palmitoyltrfase_DHHC"/>
</dbReference>
<keyword evidence="11" id="KW-1185">Reference proteome</keyword>
<evidence type="ECO:0000256" key="7">
    <source>
        <dbReference type="RuleBase" id="RU079119"/>
    </source>
</evidence>
<comment type="catalytic activity">
    <reaction evidence="7">
        <text>L-cysteinyl-[protein] + hexadecanoyl-CoA = S-hexadecanoyl-L-cysteinyl-[protein] + CoA</text>
        <dbReference type="Rhea" id="RHEA:36683"/>
        <dbReference type="Rhea" id="RHEA-COMP:10131"/>
        <dbReference type="Rhea" id="RHEA-COMP:11032"/>
        <dbReference type="ChEBI" id="CHEBI:29950"/>
        <dbReference type="ChEBI" id="CHEBI:57287"/>
        <dbReference type="ChEBI" id="CHEBI:57379"/>
        <dbReference type="ChEBI" id="CHEBI:74151"/>
        <dbReference type="EC" id="2.3.1.225"/>
    </reaction>
</comment>
<comment type="subcellular location">
    <subcellularLocation>
        <location evidence="1">Membrane</location>
        <topology evidence="1">Multi-pass membrane protein</topology>
    </subcellularLocation>
</comment>
<dbReference type="InterPro" id="IPR039859">
    <property type="entry name" value="PFA4/ZDH16/20/ERF2-like"/>
</dbReference>
<evidence type="ECO:0000256" key="3">
    <source>
        <dbReference type="ARBA" id="ARBA00022692"/>
    </source>
</evidence>
<evidence type="ECO:0000259" key="9">
    <source>
        <dbReference type="Pfam" id="PF01529"/>
    </source>
</evidence>
<evidence type="ECO:0000313" key="11">
    <source>
        <dbReference type="Proteomes" id="UP000689195"/>
    </source>
</evidence>
<comment type="similarity">
    <text evidence="7">Belongs to the DHHC palmitoyltransferase family.</text>
</comment>
<dbReference type="Proteomes" id="UP000689195">
    <property type="component" value="Unassembled WGS sequence"/>
</dbReference>
<evidence type="ECO:0000256" key="1">
    <source>
        <dbReference type="ARBA" id="ARBA00004141"/>
    </source>
</evidence>
<evidence type="ECO:0000256" key="2">
    <source>
        <dbReference type="ARBA" id="ARBA00022679"/>
    </source>
</evidence>
<feature type="transmembrane region" description="Helical" evidence="7">
    <location>
        <begin position="140"/>
        <end position="164"/>
    </location>
</feature>
<feature type="compositionally biased region" description="Polar residues" evidence="8">
    <location>
        <begin position="292"/>
        <end position="303"/>
    </location>
</feature>
<feature type="transmembrane region" description="Helical" evidence="7">
    <location>
        <begin position="194"/>
        <end position="223"/>
    </location>
</feature>
<organism evidence="10 11">
    <name type="scientific">Paramecium pentaurelia</name>
    <dbReference type="NCBI Taxonomy" id="43138"/>
    <lineage>
        <taxon>Eukaryota</taxon>
        <taxon>Sar</taxon>
        <taxon>Alveolata</taxon>
        <taxon>Ciliophora</taxon>
        <taxon>Intramacronucleata</taxon>
        <taxon>Oligohymenophorea</taxon>
        <taxon>Peniculida</taxon>
        <taxon>Parameciidae</taxon>
        <taxon>Paramecium</taxon>
    </lineage>
</organism>
<feature type="transmembrane region" description="Helical" evidence="7">
    <location>
        <begin position="20"/>
        <end position="37"/>
    </location>
</feature>
<comment type="caution">
    <text evidence="10">The sequence shown here is derived from an EMBL/GenBank/DDBJ whole genome shotgun (WGS) entry which is preliminary data.</text>
</comment>
<keyword evidence="6 7" id="KW-0012">Acyltransferase</keyword>
<name>A0A8S1VZJ1_9CILI</name>
<keyword evidence="4 7" id="KW-1133">Transmembrane helix</keyword>
<sequence>MNIISIKKNGCTQQPTLHQLITYILYFPNLLICFLLISLLDYFAIHFSILGILTLISLFSSAKTTLSHPTDKFIIKQFQTHLQGQNFDHAGYKLESFCEICDAYVQEHTKHCRNCNRCCQGFDHHCKWINNCVGNLNYNLFILMITSTLLLFMYTMLIYIYIIVLYQTNYETLNIDNELQKFHFTSENDLNVKYVLSIIMLGDSAFIVILLLQLLIFHIYLIIKGITTYDFLIKNEYKKILPQFQIGPQMFQSASKNNLKASNEIYGLANKNTTVDINLNQHKTVPDKPTNQDETIIDNQILT</sequence>
<evidence type="ECO:0000256" key="4">
    <source>
        <dbReference type="ARBA" id="ARBA00022989"/>
    </source>
</evidence>
<dbReference type="GO" id="GO:0019706">
    <property type="term" value="F:protein-cysteine S-palmitoyltransferase activity"/>
    <property type="evidence" value="ECO:0007669"/>
    <property type="project" value="UniProtKB-EC"/>
</dbReference>
<dbReference type="PANTHER" id="PTHR22883:SF203">
    <property type="entry name" value="PALMITOYLTRANSFERASE"/>
    <property type="match status" value="1"/>
</dbReference>
<keyword evidence="3 7" id="KW-0812">Transmembrane</keyword>
<feature type="transmembrane region" description="Helical" evidence="7">
    <location>
        <begin position="43"/>
        <end position="62"/>
    </location>
</feature>
<dbReference type="PANTHER" id="PTHR22883">
    <property type="entry name" value="ZINC FINGER DHHC DOMAIN CONTAINING PROTEIN"/>
    <property type="match status" value="1"/>
</dbReference>
<dbReference type="OrthoDB" id="288061at2759"/>
<keyword evidence="2 7" id="KW-0808">Transferase</keyword>
<accession>A0A8S1VZJ1</accession>
<dbReference type="AlphaFoldDB" id="A0A8S1VZJ1"/>
<dbReference type="GO" id="GO:0005794">
    <property type="term" value="C:Golgi apparatus"/>
    <property type="evidence" value="ECO:0007669"/>
    <property type="project" value="TreeGrafter"/>
</dbReference>
<dbReference type="GO" id="GO:0016020">
    <property type="term" value="C:membrane"/>
    <property type="evidence" value="ECO:0007669"/>
    <property type="project" value="UniProtKB-SubCell"/>
</dbReference>
<gene>
    <name evidence="10" type="ORF">PPENT_87.1.T0780090</name>
</gene>
<reference evidence="10" key="1">
    <citation type="submission" date="2021-01" db="EMBL/GenBank/DDBJ databases">
        <authorList>
            <consortium name="Genoscope - CEA"/>
            <person name="William W."/>
        </authorList>
    </citation>
    <scope>NUCLEOTIDE SEQUENCE</scope>
</reference>